<dbReference type="GO" id="GO:0006355">
    <property type="term" value="P:regulation of DNA-templated transcription"/>
    <property type="evidence" value="ECO:0007669"/>
    <property type="project" value="InterPro"/>
</dbReference>
<feature type="transmembrane region" description="Helical" evidence="4">
    <location>
        <begin position="229"/>
        <end position="247"/>
    </location>
</feature>
<protein>
    <submittedName>
        <fullName evidence="6">Helix-turn-helix transcriptional regulator</fullName>
    </submittedName>
</protein>
<feature type="transmembrane region" description="Helical" evidence="4">
    <location>
        <begin position="284"/>
        <end position="305"/>
    </location>
</feature>
<keyword evidence="4" id="KW-1133">Transmembrane helix</keyword>
<feature type="transmembrane region" description="Helical" evidence="4">
    <location>
        <begin position="196"/>
        <end position="217"/>
    </location>
</feature>
<feature type="transmembrane region" description="Helical" evidence="4">
    <location>
        <begin position="259"/>
        <end position="278"/>
    </location>
</feature>
<evidence type="ECO:0000256" key="3">
    <source>
        <dbReference type="ARBA" id="ARBA00023163"/>
    </source>
</evidence>
<comment type="caution">
    <text evidence="6">The sequence shown here is derived from an EMBL/GenBank/DDBJ whole genome shotgun (WGS) entry which is preliminary data.</text>
</comment>
<evidence type="ECO:0000259" key="5">
    <source>
        <dbReference type="PROSITE" id="PS50043"/>
    </source>
</evidence>
<dbReference type="SUPFAM" id="SSF46894">
    <property type="entry name" value="C-terminal effector domain of the bipartite response regulators"/>
    <property type="match status" value="1"/>
</dbReference>
<keyword evidence="2" id="KW-0238">DNA-binding</keyword>
<sequence>MRTLRGGQFILAMVGLVFSWVFFPPGMIPGFFPEARAYSHANETLLGFCLALFLVAAVARRPLERLVERHRGVMLALALSGLAGYGLLTGALAIGHYSLPFALVVTFVLAASYMALMLCWIMTLARIDTRQTMVLLFGSAIGYAALTMGNFLPAEGRMALCATSAALSGLCWFFLKPAAVPAPAYSHEAVALRHAPFALLGLLAVLLIGGRVVTGLYFNLDKEVPFGELLVRCACIAGVMAYCLVSARRGASLEQGYRNTWIPAAGLFLLGAMMIIGLQGPTSYLGLGITHGALNCFEVLAYLIMFRFVKNDRVSPVMVVSLGMIVFKVLPIALQRLVFPQVISDLGLTEGDVAPAVILMSMVVLVSVLAFANHRLTAAELHALAQSDEEEGANAGSAVAPSTIAEAGTRGAMAGPAAAVAIQGAPAAGAESSADAKPAPHAHPSFDEACTDVAREAGLSEREAEIMALIAHGNSQKHISEVLYLALGTVQWYAKTIYRKLGIHSKQELINLVTDRVEGE</sequence>
<feature type="transmembrane region" description="Helical" evidence="4">
    <location>
        <begin position="44"/>
        <end position="63"/>
    </location>
</feature>
<dbReference type="SMART" id="SM00421">
    <property type="entry name" value="HTH_LUXR"/>
    <property type="match status" value="1"/>
</dbReference>
<evidence type="ECO:0000313" key="7">
    <source>
        <dbReference type="Proteomes" id="UP000479639"/>
    </source>
</evidence>
<keyword evidence="7" id="KW-1185">Reference proteome</keyword>
<dbReference type="Proteomes" id="UP000479639">
    <property type="component" value="Unassembled WGS sequence"/>
</dbReference>
<evidence type="ECO:0000313" key="6">
    <source>
        <dbReference type="EMBL" id="KAB1651026.1"/>
    </source>
</evidence>
<name>A0A7C8G0N1_9ACTN</name>
<dbReference type="Gene3D" id="1.10.10.10">
    <property type="entry name" value="Winged helix-like DNA-binding domain superfamily/Winged helix DNA-binding domain"/>
    <property type="match status" value="1"/>
</dbReference>
<keyword evidence="4" id="KW-0472">Membrane</keyword>
<evidence type="ECO:0000256" key="2">
    <source>
        <dbReference type="ARBA" id="ARBA00023125"/>
    </source>
</evidence>
<gene>
    <name evidence="6" type="ORF">F8D48_02870</name>
</gene>
<dbReference type="PROSITE" id="PS50043">
    <property type="entry name" value="HTH_LUXR_2"/>
    <property type="match status" value="1"/>
</dbReference>
<evidence type="ECO:0000256" key="4">
    <source>
        <dbReference type="SAM" id="Phobius"/>
    </source>
</evidence>
<dbReference type="EMBL" id="WAJS01000006">
    <property type="protein sequence ID" value="KAB1651026.1"/>
    <property type="molecule type" value="Genomic_DNA"/>
</dbReference>
<dbReference type="GO" id="GO:0003677">
    <property type="term" value="F:DNA binding"/>
    <property type="evidence" value="ECO:0007669"/>
    <property type="project" value="UniProtKB-KW"/>
</dbReference>
<dbReference type="PANTHER" id="PTHR44688:SF16">
    <property type="entry name" value="DNA-BINDING TRANSCRIPTIONAL ACTIVATOR DEVR_DOSR"/>
    <property type="match status" value="1"/>
</dbReference>
<dbReference type="CDD" id="cd06170">
    <property type="entry name" value="LuxR_C_like"/>
    <property type="match status" value="1"/>
</dbReference>
<accession>A0A7C8G0N1</accession>
<dbReference type="Pfam" id="PF00196">
    <property type="entry name" value="GerE"/>
    <property type="match status" value="1"/>
</dbReference>
<feature type="transmembrane region" description="Helical" evidence="4">
    <location>
        <begin position="317"/>
        <end position="334"/>
    </location>
</feature>
<dbReference type="RefSeq" id="WP_151429886.1">
    <property type="nucleotide sequence ID" value="NZ_JANJZI010000012.1"/>
</dbReference>
<feature type="transmembrane region" description="Helical" evidence="4">
    <location>
        <begin position="9"/>
        <end position="32"/>
    </location>
</feature>
<keyword evidence="3" id="KW-0804">Transcription</keyword>
<dbReference type="PANTHER" id="PTHR44688">
    <property type="entry name" value="DNA-BINDING TRANSCRIPTIONAL ACTIVATOR DEVR_DOSR"/>
    <property type="match status" value="1"/>
</dbReference>
<feature type="transmembrane region" description="Helical" evidence="4">
    <location>
        <begin position="133"/>
        <end position="151"/>
    </location>
</feature>
<dbReference type="AlphaFoldDB" id="A0A7C8G0N1"/>
<dbReference type="PRINTS" id="PR00038">
    <property type="entry name" value="HTHLUXR"/>
</dbReference>
<evidence type="ECO:0000256" key="1">
    <source>
        <dbReference type="ARBA" id="ARBA00023015"/>
    </source>
</evidence>
<keyword evidence="1" id="KW-0805">Transcription regulation</keyword>
<proteinExistence type="predicted"/>
<dbReference type="InterPro" id="IPR036388">
    <property type="entry name" value="WH-like_DNA-bd_sf"/>
</dbReference>
<feature type="transmembrane region" description="Helical" evidence="4">
    <location>
        <begin position="157"/>
        <end position="175"/>
    </location>
</feature>
<dbReference type="InterPro" id="IPR000792">
    <property type="entry name" value="Tscrpt_reg_LuxR_C"/>
</dbReference>
<organism evidence="6 7">
    <name type="scientific">Adlercreutzia muris</name>
    <dbReference type="NCBI Taxonomy" id="1796610"/>
    <lineage>
        <taxon>Bacteria</taxon>
        <taxon>Bacillati</taxon>
        <taxon>Actinomycetota</taxon>
        <taxon>Coriobacteriia</taxon>
        <taxon>Eggerthellales</taxon>
        <taxon>Eggerthellaceae</taxon>
        <taxon>Adlercreutzia</taxon>
    </lineage>
</organism>
<feature type="domain" description="HTH luxR-type" evidence="5">
    <location>
        <begin position="452"/>
        <end position="517"/>
    </location>
</feature>
<feature type="transmembrane region" description="Helical" evidence="4">
    <location>
        <begin position="101"/>
        <end position="121"/>
    </location>
</feature>
<keyword evidence="4" id="KW-0812">Transmembrane</keyword>
<dbReference type="InterPro" id="IPR016032">
    <property type="entry name" value="Sig_transdc_resp-reg_C-effctor"/>
</dbReference>
<feature type="transmembrane region" description="Helical" evidence="4">
    <location>
        <begin position="75"/>
        <end position="95"/>
    </location>
</feature>
<reference evidence="6 7" key="1">
    <citation type="submission" date="2019-09" db="EMBL/GenBank/DDBJ databases">
        <title>Whole genome shotgun sequencing (WGS) of Ellagibacter isourolithinifaciens DSM 104140(T) and Adlercreutzia muris DSM 29508(T).</title>
        <authorList>
            <person name="Stoll D.A."/>
            <person name="Danylec N."/>
            <person name="Huch M."/>
        </authorList>
    </citation>
    <scope>NUCLEOTIDE SEQUENCE [LARGE SCALE GENOMIC DNA]</scope>
    <source>
        <strain evidence="6 7">DSM 29508</strain>
    </source>
</reference>
<feature type="transmembrane region" description="Helical" evidence="4">
    <location>
        <begin position="354"/>
        <end position="372"/>
    </location>
</feature>